<proteinExistence type="predicted"/>
<dbReference type="InterPro" id="IPR013830">
    <property type="entry name" value="SGNH_hydro"/>
</dbReference>
<dbReference type="STRING" id="390242.SAMN04488024_10661"/>
<dbReference type="SUPFAM" id="SSF52266">
    <property type="entry name" value="SGNH hydrolase"/>
    <property type="match status" value="1"/>
</dbReference>
<feature type="domain" description="SGNH hydrolase-type esterase" evidence="2">
    <location>
        <begin position="55"/>
        <end position="224"/>
    </location>
</feature>
<dbReference type="Gene3D" id="3.40.50.1110">
    <property type="entry name" value="SGNH hydrolase"/>
    <property type="match status" value="1"/>
</dbReference>
<dbReference type="GO" id="GO:0016788">
    <property type="term" value="F:hydrolase activity, acting on ester bonds"/>
    <property type="evidence" value="ECO:0007669"/>
    <property type="project" value="UniProtKB-ARBA"/>
</dbReference>
<accession>A0A1G6VC74</accession>
<dbReference type="EMBL" id="FMZH01000006">
    <property type="protein sequence ID" value="SDD50445.1"/>
    <property type="molecule type" value="Genomic_DNA"/>
</dbReference>
<dbReference type="Proteomes" id="UP000199455">
    <property type="component" value="Unassembled WGS sequence"/>
</dbReference>
<dbReference type="Pfam" id="PF13472">
    <property type="entry name" value="Lipase_GDSL_2"/>
    <property type="match status" value="1"/>
</dbReference>
<evidence type="ECO:0000313" key="3">
    <source>
        <dbReference type="EMBL" id="SDD50445.1"/>
    </source>
</evidence>
<keyword evidence="4" id="KW-1185">Reference proteome</keyword>
<name>A0A1G6VC74_9SPHI</name>
<keyword evidence="1" id="KW-0732">Signal</keyword>
<dbReference type="AlphaFoldDB" id="A0A1G6VC74"/>
<dbReference type="Gene3D" id="2.60.120.260">
    <property type="entry name" value="Galactose-binding domain-like"/>
    <property type="match status" value="1"/>
</dbReference>
<reference evidence="4" key="1">
    <citation type="submission" date="2016-10" db="EMBL/GenBank/DDBJ databases">
        <authorList>
            <person name="Varghese N."/>
            <person name="Submissions S."/>
        </authorList>
    </citation>
    <scope>NUCLEOTIDE SEQUENCE [LARGE SCALE GENOMIC DNA]</scope>
    <source>
        <strain evidence="4">DSM 18609</strain>
    </source>
</reference>
<protein>
    <submittedName>
        <fullName evidence="3">Lysophospholipase L1</fullName>
    </submittedName>
</protein>
<gene>
    <name evidence="3" type="ORF">SAMN04488024_10661</name>
</gene>
<evidence type="ECO:0000256" key="1">
    <source>
        <dbReference type="SAM" id="SignalP"/>
    </source>
</evidence>
<feature type="signal peptide" evidence="1">
    <location>
        <begin position="1"/>
        <end position="22"/>
    </location>
</feature>
<evidence type="ECO:0000259" key="2">
    <source>
        <dbReference type="Pfam" id="PF13472"/>
    </source>
</evidence>
<dbReference type="InterPro" id="IPR036514">
    <property type="entry name" value="SGNH_hydro_sf"/>
</dbReference>
<evidence type="ECO:0000313" key="4">
    <source>
        <dbReference type="Proteomes" id="UP000199455"/>
    </source>
</evidence>
<sequence>MKFTSFLCVALLVTALITKSTAQSKLQSASFITFNGYSNTFAEKLKKNEPVTIAFLGGSITNMEGWRGMVCNYLAKTYPQTKFKFINAGIPSLGSLPHAFRLQQDVLDSGKTDLLFIESAVNDHVNQTAEKTQRRALEGIIRHTLSKNSKTDIVLMAFADEDKNNDFDNGKIPTEVKVHSDLAEYYHLPFINLALEVDKRIANKEFTWAGDFKDLHPAPFGQQLYFNTIKTYLEENEKNSGKKASGSLPKILDKFAYTKGQYVSVAAAENLNTFNINKNWKPNDALEARPGFVNIPVLESTTRNSTFDLVFKGNAVGIAVLSGPDAGMLHYRIDNGEEKTIDLFSQWSTSLHLPWYLLLGDELGGGEHKLSVRISEYHNKKSSGYACRIAHFLVNAN</sequence>
<dbReference type="PANTHER" id="PTHR34407">
    <property type="entry name" value="EXPRESSED PROTEIN"/>
    <property type="match status" value="1"/>
</dbReference>
<feature type="chain" id="PRO_5011585688" evidence="1">
    <location>
        <begin position="23"/>
        <end position="397"/>
    </location>
</feature>
<dbReference type="PANTHER" id="PTHR34407:SF1">
    <property type="entry name" value="SGNH HYDROLASE-TYPE ESTERASE DOMAIN-CONTAINING PROTEIN"/>
    <property type="match status" value="1"/>
</dbReference>
<organism evidence="3 4">
    <name type="scientific">Pedobacter soli</name>
    <dbReference type="NCBI Taxonomy" id="390242"/>
    <lineage>
        <taxon>Bacteria</taxon>
        <taxon>Pseudomonadati</taxon>
        <taxon>Bacteroidota</taxon>
        <taxon>Sphingobacteriia</taxon>
        <taxon>Sphingobacteriales</taxon>
        <taxon>Sphingobacteriaceae</taxon>
        <taxon>Pedobacter</taxon>
    </lineage>
</organism>
<dbReference type="RefSeq" id="WP_090769667.1">
    <property type="nucleotide sequence ID" value="NZ_FMZH01000006.1"/>
</dbReference>